<dbReference type="Pfam" id="PF00533">
    <property type="entry name" value="BRCT"/>
    <property type="match status" value="1"/>
</dbReference>
<dbReference type="PIRSF" id="PIRSF001604">
    <property type="entry name" value="LigA"/>
    <property type="match status" value="1"/>
</dbReference>
<evidence type="ECO:0000256" key="13">
    <source>
        <dbReference type="ARBA" id="ARBA00034005"/>
    </source>
</evidence>
<dbReference type="RefSeq" id="WP_091873311.1">
    <property type="nucleotide sequence ID" value="NZ_FOLD01000006.1"/>
</dbReference>
<evidence type="ECO:0000256" key="10">
    <source>
        <dbReference type="ARBA" id="ARBA00023027"/>
    </source>
</evidence>
<dbReference type="InterPro" id="IPR033136">
    <property type="entry name" value="DNA_ligase_CS"/>
</dbReference>
<feature type="binding site" evidence="15">
    <location>
        <position position="404"/>
    </location>
    <ligand>
        <name>Zn(2+)</name>
        <dbReference type="ChEBI" id="CHEBI:29105"/>
    </ligand>
</feature>
<evidence type="ECO:0000256" key="8">
    <source>
        <dbReference type="ARBA" id="ARBA00022833"/>
    </source>
</evidence>
<evidence type="ECO:0000256" key="1">
    <source>
        <dbReference type="ARBA" id="ARBA00004067"/>
    </source>
</evidence>
<dbReference type="SUPFAM" id="SSF47781">
    <property type="entry name" value="RuvA domain 2-like"/>
    <property type="match status" value="1"/>
</dbReference>
<dbReference type="InterPro" id="IPR018239">
    <property type="entry name" value="DNA_ligase_AS"/>
</dbReference>
<dbReference type="InterPro" id="IPR004149">
    <property type="entry name" value="Znf_DNAligase_C4"/>
</dbReference>
<dbReference type="InterPro" id="IPR041663">
    <property type="entry name" value="DisA/LigA_HHH"/>
</dbReference>
<keyword evidence="8 15" id="KW-0862">Zinc</keyword>
<dbReference type="InterPro" id="IPR012340">
    <property type="entry name" value="NA-bd_OB-fold"/>
</dbReference>
<dbReference type="InterPro" id="IPR001679">
    <property type="entry name" value="DNA_ligase"/>
</dbReference>
<dbReference type="CDD" id="cd17748">
    <property type="entry name" value="BRCT_DNA_ligase_like"/>
    <property type="match status" value="1"/>
</dbReference>
<dbReference type="EC" id="6.5.1.2" evidence="2 15"/>
<dbReference type="FunFam" id="3.30.470.30:FF:000001">
    <property type="entry name" value="DNA ligase"/>
    <property type="match status" value="1"/>
</dbReference>
<dbReference type="Gene3D" id="1.10.150.20">
    <property type="entry name" value="5' to 3' exonuclease, C-terminal subdomain"/>
    <property type="match status" value="2"/>
</dbReference>
<dbReference type="SUPFAM" id="SSF56091">
    <property type="entry name" value="DNA ligase/mRNA capping enzyme, catalytic domain"/>
    <property type="match status" value="1"/>
</dbReference>
<name>A0A1I1JJL3_9BURK</name>
<keyword evidence="12 15" id="KW-0464">Manganese</keyword>
<evidence type="ECO:0000313" key="18">
    <source>
        <dbReference type="EMBL" id="SFC45650.1"/>
    </source>
</evidence>
<dbReference type="InterPro" id="IPR013839">
    <property type="entry name" value="DNAligase_adenylation"/>
</dbReference>
<dbReference type="InterPro" id="IPR036420">
    <property type="entry name" value="BRCT_dom_sf"/>
</dbReference>
<keyword evidence="9 15" id="KW-0460">Magnesium</keyword>
<keyword evidence="19" id="KW-1185">Reference proteome</keyword>
<dbReference type="PROSITE" id="PS01056">
    <property type="entry name" value="DNA_LIGASE_N2"/>
    <property type="match status" value="1"/>
</dbReference>
<evidence type="ECO:0000256" key="2">
    <source>
        <dbReference type="ARBA" id="ARBA00012722"/>
    </source>
</evidence>
<feature type="binding site" evidence="15">
    <location>
        <position position="401"/>
    </location>
    <ligand>
        <name>Zn(2+)</name>
        <dbReference type="ChEBI" id="CHEBI:29105"/>
    </ligand>
</feature>
<dbReference type="Proteomes" id="UP000198639">
    <property type="component" value="Unassembled WGS sequence"/>
</dbReference>
<dbReference type="PANTHER" id="PTHR23389">
    <property type="entry name" value="CHROMOSOME TRANSMISSION FIDELITY FACTOR 18"/>
    <property type="match status" value="1"/>
</dbReference>
<dbReference type="SUPFAM" id="SSF50249">
    <property type="entry name" value="Nucleic acid-binding proteins"/>
    <property type="match status" value="1"/>
</dbReference>
<dbReference type="FunFam" id="2.40.50.140:FF:000012">
    <property type="entry name" value="DNA ligase"/>
    <property type="match status" value="1"/>
</dbReference>
<dbReference type="AlphaFoldDB" id="A0A1I1JJL3"/>
<evidence type="ECO:0000259" key="17">
    <source>
        <dbReference type="PROSITE" id="PS50172"/>
    </source>
</evidence>
<dbReference type="FunFam" id="1.10.287.610:FF:000002">
    <property type="entry name" value="DNA ligase"/>
    <property type="match status" value="1"/>
</dbReference>
<keyword evidence="11 15" id="KW-0234">DNA repair</keyword>
<dbReference type="GO" id="GO:0005829">
    <property type="term" value="C:cytosol"/>
    <property type="evidence" value="ECO:0007669"/>
    <property type="project" value="TreeGrafter"/>
</dbReference>
<comment type="caution">
    <text evidence="15">Lacks conserved residue(s) required for the propagation of feature annotation.</text>
</comment>
<dbReference type="InterPro" id="IPR004150">
    <property type="entry name" value="NAD_DNA_ligase_OB"/>
</dbReference>
<gene>
    <name evidence="15" type="primary">ligA</name>
    <name evidence="18" type="ORF">SAMN05216204_106128</name>
</gene>
<dbReference type="InterPro" id="IPR010994">
    <property type="entry name" value="RuvA_2-like"/>
</dbReference>
<keyword evidence="5 15" id="KW-0235">DNA replication</keyword>
<evidence type="ECO:0000256" key="7">
    <source>
        <dbReference type="ARBA" id="ARBA00022763"/>
    </source>
</evidence>
<accession>A0A1I1JJL3</accession>
<proteinExistence type="inferred from homology"/>
<dbReference type="NCBIfam" id="NF005932">
    <property type="entry name" value="PRK07956.1"/>
    <property type="match status" value="1"/>
</dbReference>
<dbReference type="PANTHER" id="PTHR23389:SF9">
    <property type="entry name" value="DNA LIGASE"/>
    <property type="match status" value="1"/>
</dbReference>
<dbReference type="Gene3D" id="2.40.50.140">
    <property type="entry name" value="Nucleic acid-binding proteins"/>
    <property type="match status" value="1"/>
</dbReference>
<dbReference type="GO" id="GO:0006260">
    <property type="term" value="P:DNA replication"/>
    <property type="evidence" value="ECO:0007669"/>
    <property type="project" value="UniProtKB-KW"/>
</dbReference>
<dbReference type="PROSITE" id="PS50172">
    <property type="entry name" value="BRCT"/>
    <property type="match status" value="1"/>
</dbReference>
<dbReference type="OrthoDB" id="9759736at2"/>
<dbReference type="FunFam" id="1.10.150.20:FF:000006">
    <property type="entry name" value="DNA ligase"/>
    <property type="match status" value="1"/>
</dbReference>
<organism evidence="18 19">
    <name type="scientific">Massilia yuzhufengensis</name>
    <dbReference type="NCBI Taxonomy" id="1164594"/>
    <lineage>
        <taxon>Bacteria</taxon>
        <taxon>Pseudomonadati</taxon>
        <taxon>Pseudomonadota</taxon>
        <taxon>Betaproteobacteria</taxon>
        <taxon>Burkholderiales</taxon>
        <taxon>Oxalobacteraceae</taxon>
        <taxon>Telluria group</taxon>
        <taxon>Massilia</taxon>
    </lineage>
</organism>
<dbReference type="Pfam" id="PF12826">
    <property type="entry name" value="HHH_2"/>
    <property type="match status" value="1"/>
</dbReference>
<evidence type="ECO:0000256" key="6">
    <source>
        <dbReference type="ARBA" id="ARBA00022723"/>
    </source>
</evidence>
<dbReference type="CDD" id="cd00114">
    <property type="entry name" value="LIGANc"/>
    <property type="match status" value="1"/>
</dbReference>
<feature type="binding site" evidence="15">
    <location>
        <position position="128"/>
    </location>
    <ligand>
        <name>NAD(+)</name>
        <dbReference type="ChEBI" id="CHEBI:57540"/>
    </ligand>
</feature>
<dbReference type="InterPro" id="IPR013840">
    <property type="entry name" value="DNAligase_N"/>
</dbReference>
<feature type="active site" description="N6-AMP-lysine intermediate" evidence="15">
    <location>
        <position position="107"/>
    </location>
</feature>
<keyword evidence="7 15" id="KW-0227">DNA damage</keyword>
<dbReference type="GO" id="GO:0006281">
    <property type="term" value="P:DNA repair"/>
    <property type="evidence" value="ECO:0007669"/>
    <property type="project" value="UniProtKB-KW"/>
</dbReference>
<feature type="binding site" evidence="15">
    <location>
        <position position="282"/>
    </location>
    <ligand>
        <name>NAD(+)</name>
        <dbReference type="ChEBI" id="CHEBI:57540"/>
    </ligand>
</feature>
<dbReference type="EMBL" id="FOLD01000006">
    <property type="protein sequence ID" value="SFC45650.1"/>
    <property type="molecule type" value="Genomic_DNA"/>
</dbReference>
<feature type="binding site" evidence="15">
    <location>
        <position position="165"/>
    </location>
    <ligand>
        <name>NAD(+)</name>
        <dbReference type="ChEBI" id="CHEBI:57540"/>
    </ligand>
</feature>
<feature type="binding site" evidence="15">
    <location>
        <position position="425"/>
    </location>
    <ligand>
        <name>Zn(2+)</name>
        <dbReference type="ChEBI" id="CHEBI:29105"/>
    </ligand>
</feature>
<dbReference type="Pfam" id="PF01653">
    <property type="entry name" value="DNA_ligase_aden"/>
    <property type="match status" value="1"/>
</dbReference>
<evidence type="ECO:0000256" key="15">
    <source>
        <dbReference type="HAMAP-Rule" id="MF_01588"/>
    </source>
</evidence>
<keyword evidence="4 15" id="KW-0436">Ligase</keyword>
<dbReference type="GO" id="GO:0046872">
    <property type="term" value="F:metal ion binding"/>
    <property type="evidence" value="ECO:0007669"/>
    <property type="project" value="UniProtKB-KW"/>
</dbReference>
<dbReference type="Gene3D" id="3.40.50.10190">
    <property type="entry name" value="BRCT domain"/>
    <property type="match status" value="1"/>
</dbReference>
<feature type="binding site" evidence="15">
    <location>
        <begin position="25"/>
        <end position="29"/>
    </location>
    <ligand>
        <name>NAD(+)</name>
        <dbReference type="ChEBI" id="CHEBI:57540"/>
    </ligand>
</feature>
<evidence type="ECO:0000313" key="19">
    <source>
        <dbReference type="Proteomes" id="UP000198639"/>
    </source>
</evidence>
<dbReference type="Gene3D" id="3.30.470.30">
    <property type="entry name" value="DNA ligase/mRNA capping enzyme"/>
    <property type="match status" value="1"/>
</dbReference>
<keyword evidence="6 15" id="KW-0479">Metal-binding</keyword>
<evidence type="ECO:0000256" key="11">
    <source>
        <dbReference type="ARBA" id="ARBA00023204"/>
    </source>
</evidence>
<keyword evidence="10 15" id="KW-0520">NAD</keyword>
<comment type="cofactor">
    <cofactor evidence="15">
        <name>Mg(2+)</name>
        <dbReference type="ChEBI" id="CHEBI:18420"/>
    </cofactor>
    <cofactor evidence="15">
        <name>Mn(2+)</name>
        <dbReference type="ChEBI" id="CHEBI:29035"/>
    </cofactor>
</comment>
<dbReference type="Gene3D" id="6.20.10.30">
    <property type="match status" value="1"/>
</dbReference>
<protein>
    <recommendedName>
        <fullName evidence="3 15">DNA ligase</fullName>
        <ecNumber evidence="2 15">6.5.1.2</ecNumber>
    </recommendedName>
    <alternativeName>
        <fullName evidence="15">Polydeoxyribonucleotide synthase [NAD(+)]</fullName>
    </alternativeName>
</protein>
<dbReference type="InterPro" id="IPR001357">
    <property type="entry name" value="BRCT_dom"/>
</dbReference>
<dbReference type="Pfam" id="PF03119">
    <property type="entry name" value="DNA_ligase_ZBD"/>
    <property type="match status" value="1"/>
</dbReference>
<feature type="domain" description="BRCT" evidence="17">
    <location>
        <begin position="691"/>
        <end position="769"/>
    </location>
</feature>
<dbReference type="PROSITE" id="PS01055">
    <property type="entry name" value="DNA_LIGASE_N1"/>
    <property type="match status" value="1"/>
</dbReference>
<dbReference type="STRING" id="1164594.SAMN05216204_106128"/>
<evidence type="ECO:0000256" key="12">
    <source>
        <dbReference type="ARBA" id="ARBA00023211"/>
    </source>
</evidence>
<dbReference type="SUPFAM" id="SSF52113">
    <property type="entry name" value="BRCT domain"/>
    <property type="match status" value="1"/>
</dbReference>
<evidence type="ECO:0000256" key="16">
    <source>
        <dbReference type="RuleBase" id="RU000618"/>
    </source>
</evidence>
<dbReference type="SMART" id="SM00292">
    <property type="entry name" value="BRCT"/>
    <property type="match status" value="1"/>
</dbReference>
<dbReference type="Gene3D" id="1.10.287.610">
    <property type="entry name" value="Helix hairpin bin"/>
    <property type="match status" value="1"/>
</dbReference>
<sequence>MAWLVEELNRHIYNYHVLDAPTIPDAEYDRMFRELQELESAHPEAQTNDSPTFRVGAAPIPEFKQVTHSVPMLSLNNGFADEDVDNFDRRVREGLETKQVAYNAELKFDGLAISLRYENGVFVQAATRGDGYTGEDVTANIRTVKVIPLRLHGSEPPAVLEVRGEVLMFKGDFASLNQRQRETGQKEFANPRNAAAGSLRQLDARITAQRRLRFFAYGIGLLEGAELPDTHSGVLDWFDRLGLPVSKERAVVTGRDGLLDYYRSIGERRASLPYEIDGVVYKVDSVADQAQLGFVSRAPRFALAHKFPAEEALTEVTAIDVQVGRTGAITPVARLVPVSVGGVTVTNATLHNEDEVHRKDVRVGDTVVVRRAGDVIPEVLSVVLERRPTPEPMRYKLPDTCPVCGSHVVREEGEAIARCSGGLSCAAQRKEAIRHFSGRRMMDIEGLGDRYIDSLVECSLVHGVADLYKLTLDDMLAMKRLADEREGTTPETVKQGKIATKWADNLLGAIAASKNPPLERLLFALGIRHVGESTAKTLADWLGRFALVRQAPIALLRVLPDIGGTVAEAIAEFFAEEKNQQAIDALLAAGVAPQGEHPPKAQLREKLDEVNLLAALGIPKLTEPRARQLSQHGVTLESLSHLKVFGVFGLPATVSGALEEWMAAPGNREGLAALARLREELLAQLPEEAPAVEGRFTGKTFVLTGTLPTMSRDAAGALIEQAGGKVSGSVSKKTSYVVAGAEAGSKLAKAEELGVTVLDEAGLLALLGT</sequence>
<feature type="binding site" evidence="15">
    <location>
        <position position="105"/>
    </location>
    <ligand>
        <name>NAD(+)</name>
        <dbReference type="ChEBI" id="CHEBI:57540"/>
    </ligand>
</feature>
<dbReference type="GO" id="GO:0003911">
    <property type="term" value="F:DNA ligase (NAD+) activity"/>
    <property type="evidence" value="ECO:0007669"/>
    <property type="project" value="UniProtKB-UniRule"/>
</dbReference>
<feature type="binding site" evidence="15">
    <location>
        <position position="306"/>
    </location>
    <ligand>
        <name>NAD(+)</name>
        <dbReference type="ChEBI" id="CHEBI:57540"/>
    </ligand>
</feature>
<comment type="similarity">
    <text evidence="14 15">Belongs to the NAD-dependent DNA ligase family. LigA subfamily.</text>
</comment>
<dbReference type="SMART" id="SM00532">
    <property type="entry name" value="LIGANc"/>
    <property type="match status" value="1"/>
</dbReference>
<comment type="catalytic activity">
    <reaction evidence="13 15 16">
        <text>NAD(+) + (deoxyribonucleotide)n-3'-hydroxyl + 5'-phospho-(deoxyribonucleotide)m = (deoxyribonucleotide)n+m + AMP + beta-nicotinamide D-nucleotide.</text>
        <dbReference type="EC" id="6.5.1.2"/>
    </reaction>
</comment>
<evidence type="ECO:0000256" key="14">
    <source>
        <dbReference type="ARBA" id="ARBA00060881"/>
    </source>
</evidence>
<evidence type="ECO:0000256" key="4">
    <source>
        <dbReference type="ARBA" id="ARBA00022598"/>
    </source>
</evidence>
<evidence type="ECO:0000256" key="5">
    <source>
        <dbReference type="ARBA" id="ARBA00022705"/>
    </source>
</evidence>
<dbReference type="NCBIfam" id="TIGR00575">
    <property type="entry name" value="dnlj"/>
    <property type="match status" value="1"/>
</dbReference>
<evidence type="ECO:0000256" key="9">
    <source>
        <dbReference type="ARBA" id="ARBA00022842"/>
    </source>
</evidence>
<dbReference type="HAMAP" id="MF_01588">
    <property type="entry name" value="DNA_ligase_A"/>
    <property type="match status" value="1"/>
</dbReference>
<reference evidence="19" key="1">
    <citation type="submission" date="2016-10" db="EMBL/GenBank/DDBJ databases">
        <authorList>
            <person name="Varghese N."/>
            <person name="Submissions S."/>
        </authorList>
    </citation>
    <scope>NUCLEOTIDE SEQUENCE [LARGE SCALE GENOMIC DNA]</scope>
    <source>
        <strain evidence="19">CGMCC 1.12041</strain>
    </source>
</reference>
<evidence type="ECO:0000256" key="3">
    <source>
        <dbReference type="ARBA" id="ARBA00013308"/>
    </source>
</evidence>
<dbReference type="Pfam" id="PF03120">
    <property type="entry name" value="OB_DNA_ligase"/>
    <property type="match status" value="1"/>
</dbReference>
<feature type="binding site" evidence="15">
    <location>
        <begin position="74"/>
        <end position="75"/>
    </location>
    <ligand>
        <name>NAD(+)</name>
        <dbReference type="ChEBI" id="CHEBI:57540"/>
    </ligand>
</feature>
<comment type="function">
    <text evidence="1 15">DNA ligase that catalyzes the formation of phosphodiester linkages between 5'-phosphoryl and 3'-hydroxyl groups in double-stranded DNA using NAD as a coenzyme and as the energy source for the reaction. It is essential for DNA replication and repair of damaged DNA.</text>
</comment>